<keyword evidence="2" id="KW-0808">Transferase</keyword>
<sequence>MDPDDVRNDWASRSGKFSPAYYAELGPNEVSETLVNVLDHYVHDDARIIELGCGSGRHLAHLQTNGYGNLLGIDINDESFDVMAEHYPRLAESGTFHTGALEDIVTEFEDDAFDVVYSVETLQHIHPDDAWVFEEVARIAGDLLIIAENEGNSPERGREDTAVSYVDDEFPLYHRNWKQVFSELGFAQLIREPTSRDTIRVFRAP</sequence>
<protein>
    <submittedName>
        <fullName evidence="2">Methyltransferase type 11</fullName>
    </submittedName>
</protein>
<evidence type="ECO:0000259" key="1">
    <source>
        <dbReference type="Pfam" id="PF13649"/>
    </source>
</evidence>
<dbReference type="InterPro" id="IPR029063">
    <property type="entry name" value="SAM-dependent_MTases_sf"/>
</dbReference>
<keyword evidence="2" id="KW-0489">Methyltransferase</keyword>
<comment type="caution">
    <text evidence="2">The sequence shown here is derived from an EMBL/GenBank/DDBJ whole genome shotgun (WGS) entry which is preliminary data.</text>
</comment>
<dbReference type="EMBL" id="LIUF01000004">
    <property type="protein sequence ID" value="KOX92562.1"/>
    <property type="molecule type" value="Genomic_DNA"/>
</dbReference>
<dbReference type="OrthoDB" id="6243at2157"/>
<reference evidence="2 3" key="1">
    <citation type="submission" date="2015-08" db="EMBL/GenBank/DDBJ databases">
        <title>Genomes of Isolates from Cabo Rojo, PR.</title>
        <authorList>
            <person name="Sanchez-Nieves R.L."/>
            <person name="Montalvo-Rodriguez R."/>
        </authorList>
    </citation>
    <scope>NUCLEOTIDE SEQUENCE [LARGE SCALE GENOMIC DNA]</scope>
    <source>
        <strain evidence="2 3">SL3</strain>
    </source>
</reference>
<dbReference type="STRING" id="1705562.AMS69_14570"/>
<dbReference type="Proteomes" id="UP000037729">
    <property type="component" value="Unassembled WGS sequence"/>
</dbReference>
<accession>A0A0M9AIA3</accession>
<dbReference type="SUPFAM" id="SSF53335">
    <property type="entry name" value="S-adenosyl-L-methionine-dependent methyltransferases"/>
    <property type="match status" value="1"/>
</dbReference>
<keyword evidence="3" id="KW-1185">Reference proteome</keyword>
<dbReference type="GO" id="GO:0032259">
    <property type="term" value="P:methylation"/>
    <property type="evidence" value="ECO:0007669"/>
    <property type="project" value="UniProtKB-KW"/>
</dbReference>
<dbReference type="Pfam" id="PF13649">
    <property type="entry name" value="Methyltransf_25"/>
    <property type="match status" value="1"/>
</dbReference>
<dbReference type="GO" id="GO:0008168">
    <property type="term" value="F:methyltransferase activity"/>
    <property type="evidence" value="ECO:0007669"/>
    <property type="project" value="UniProtKB-KW"/>
</dbReference>
<dbReference type="Gene3D" id="3.40.50.150">
    <property type="entry name" value="Vaccinia Virus protein VP39"/>
    <property type="match status" value="1"/>
</dbReference>
<evidence type="ECO:0000313" key="3">
    <source>
        <dbReference type="Proteomes" id="UP000037729"/>
    </source>
</evidence>
<gene>
    <name evidence="2" type="ORF">AMS69_14570</name>
</gene>
<dbReference type="PATRIC" id="fig|1705562.3.peg.3531"/>
<name>A0A0M9AIA3_9EURY</name>
<organism evidence="2 3">
    <name type="scientific">Haloarcula rubripromontorii</name>
    <dbReference type="NCBI Taxonomy" id="1705562"/>
    <lineage>
        <taxon>Archaea</taxon>
        <taxon>Methanobacteriati</taxon>
        <taxon>Methanobacteriota</taxon>
        <taxon>Stenosarchaea group</taxon>
        <taxon>Halobacteria</taxon>
        <taxon>Halobacteriales</taxon>
        <taxon>Haloarculaceae</taxon>
        <taxon>Haloarcula</taxon>
    </lineage>
</organism>
<dbReference type="AlphaFoldDB" id="A0A0M9AIA3"/>
<dbReference type="CDD" id="cd02440">
    <property type="entry name" value="AdoMet_MTases"/>
    <property type="match status" value="1"/>
</dbReference>
<dbReference type="RefSeq" id="WP_053968773.1">
    <property type="nucleotide sequence ID" value="NZ_LIUF01000004.1"/>
</dbReference>
<evidence type="ECO:0000313" key="2">
    <source>
        <dbReference type="EMBL" id="KOX92562.1"/>
    </source>
</evidence>
<feature type="domain" description="Methyltransferase" evidence="1">
    <location>
        <begin position="48"/>
        <end position="139"/>
    </location>
</feature>
<proteinExistence type="predicted"/>
<dbReference type="InterPro" id="IPR041698">
    <property type="entry name" value="Methyltransf_25"/>
</dbReference>